<gene>
    <name evidence="1" type="ORF">COW36_14020</name>
</gene>
<accession>A0A2M7G337</accession>
<dbReference type="AlphaFoldDB" id="A0A2M7G337"/>
<sequence>MLQLEVSPGYLVYFHECIWSVAFFLNPLLPHLPNRFCVDLGAADGQNGSNTFLLFLNGWLGLAIEREARYFQAMQRTYRELGLQIALQNSEITPDNIPLLLATENVPSEFAFLSLDIDSCDYWVLKQLLAYYRPIVICTEINETIPPPLRFTLLPEAKPHAPSHFFGYSLSLLHDLAKIYHYDLVRLDFNNAFLVAREYNFFWPALSAEEAYLSYRKNPRPDYNQDMEKLLSWPAAQNQDFLNQHFAAYAAEYTLYTSKKEIP</sequence>
<protein>
    <recommendedName>
        <fullName evidence="3">Methyltransferase FkbM domain-containing protein</fullName>
    </recommendedName>
</protein>
<organism evidence="1 2">
    <name type="scientific">bacterium (Candidatus Blackallbacteria) CG17_big_fil_post_rev_8_21_14_2_50_48_46</name>
    <dbReference type="NCBI Taxonomy" id="2014261"/>
    <lineage>
        <taxon>Bacteria</taxon>
        <taxon>Candidatus Blackallbacteria</taxon>
    </lineage>
</organism>
<evidence type="ECO:0008006" key="3">
    <source>
        <dbReference type="Google" id="ProtNLM"/>
    </source>
</evidence>
<evidence type="ECO:0000313" key="2">
    <source>
        <dbReference type="Proteomes" id="UP000231019"/>
    </source>
</evidence>
<dbReference type="EMBL" id="PFFQ01000039">
    <property type="protein sequence ID" value="PIW16241.1"/>
    <property type="molecule type" value="Genomic_DNA"/>
</dbReference>
<dbReference type="Proteomes" id="UP000231019">
    <property type="component" value="Unassembled WGS sequence"/>
</dbReference>
<reference evidence="1 2" key="1">
    <citation type="submission" date="2017-09" db="EMBL/GenBank/DDBJ databases">
        <title>Depth-based differentiation of microbial function through sediment-hosted aquifers and enrichment of novel symbionts in the deep terrestrial subsurface.</title>
        <authorList>
            <person name="Probst A.J."/>
            <person name="Ladd B."/>
            <person name="Jarett J.K."/>
            <person name="Geller-Mcgrath D.E."/>
            <person name="Sieber C.M."/>
            <person name="Emerson J.B."/>
            <person name="Anantharaman K."/>
            <person name="Thomas B.C."/>
            <person name="Malmstrom R."/>
            <person name="Stieglmeier M."/>
            <person name="Klingl A."/>
            <person name="Woyke T."/>
            <person name="Ryan C.M."/>
            <person name="Banfield J.F."/>
        </authorList>
    </citation>
    <scope>NUCLEOTIDE SEQUENCE [LARGE SCALE GENOMIC DNA]</scope>
    <source>
        <strain evidence="1">CG17_big_fil_post_rev_8_21_14_2_50_48_46</strain>
    </source>
</reference>
<evidence type="ECO:0000313" key="1">
    <source>
        <dbReference type="EMBL" id="PIW16241.1"/>
    </source>
</evidence>
<comment type="caution">
    <text evidence="1">The sequence shown here is derived from an EMBL/GenBank/DDBJ whole genome shotgun (WGS) entry which is preliminary data.</text>
</comment>
<proteinExistence type="predicted"/>
<name>A0A2M7G337_9BACT</name>